<comment type="caution">
    <text evidence="1">The sequence shown here is derived from an EMBL/GenBank/DDBJ whole genome shotgun (WGS) entry which is preliminary data.</text>
</comment>
<keyword evidence="2" id="KW-1185">Reference proteome</keyword>
<gene>
    <name evidence="1" type="ORF">OEG84_16555</name>
</gene>
<accession>A0ABT3ZBX7</accession>
<evidence type="ECO:0000313" key="2">
    <source>
        <dbReference type="Proteomes" id="UP001073227"/>
    </source>
</evidence>
<name>A0ABT3ZBX7_9HYPH</name>
<proteinExistence type="predicted"/>
<dbReference type="Proteomes" id="UP001073227">
    <property type="component" value="Unassembled WGS sequence"/>
</dbReference>
<evidence type="ECO:0000313" key="1">
    <source>
        <dbReference type="EMBL" id="MCY0149275.1"/>
    </source>
</evidence>
<dbReference type="EMBL" id="JAOVZR010000001">
    <property type="protein sequence ID" value="MCY0149275.1"/>
    <property type="molecule type" value="Genomic_DNA"/>
</dbReference>
<organism evidence="1 2">
    <name type="scientific">Hoeflea algicola</name>
    <dbReference type="NCBI Taxonomy" id="2983763"/>
    <lineage>
        <taxon>Bacteria</taxon>
        <taxon>Pseudomonadati</taxon>
        <taxon>Pseudomonadota</taxon>
        <taxon>Alphaproteobacteria</taxon>
        <taxon>Hyphomicrobiales</taxon>
        <taxon>Rhizobiaceae</taxon>
        <taxon>Hoeflea</taxon>
    </lineage>
</organism>
<reference evidence="1" key="1">
    <citation type="submission" date="2022-10" db="EMBL/GenBank/DDBJ databases">
        <title>Hoeflea sp. G2-23, isolated from marine algae.</title>
        <authorList>
            <person name="Kristyanto S."/>
            <person name="Kim J.M."/>
            <person name="Jeon C.O."/>
        </authorList>
    </citation>
    <scope>NUCLEOTIDE SEQUENCE</scope>
    <source>
        <strain evidence="1">G2-23</strain>
    </source>
</reference>
<protein>
    <submittedName>
        <fullName evidence="1">Uncharacterized protein</fullName>
    </submittedName>
</protein>
<sequence length="71" mass="7770">MKIDATVDAAYYEARGKNVFALVDVSFYDGDIRRTIKRVPTGRIDVEGISPGDLIAILVNPAARDRCVVDS</sequence>
<dbReference type="RefSeq" id="WP_267654778.1">
    <property type="nucleotide sequence ID" value="NZ_JAOVZR010000001.1"/>
</dbReference>